<name>A0A412TQ61_9BACT</name>
<evidence type="ECO:0000313" key="6">
    <source>
        <dbReference type="EMBL" id="RGU55831.1"/>
    </source>
</evidence>
<dbReference type="GO" id="GO:0005829">
    <property type="term" value="C:cytosol"/>
    <property type="evidence" value="ECO:0007669"/>
    <property type="project" value="TreeGrafter"/>
</dbReference>
<dbReference type="EMBL" id="QRYC01000014">
    <property type="protein sequence ID" value="RGU55831.1"/>
    <property type="molecule type" value="Genomic_DNA"/>
</dbReference>
<dbReference type="GO" id="GO:0000028">
    <property type="term" value="P:ribosomal small subunit assembly"/>
    <property type="evidence" value="ECO:0007669"/>
    <property type="project" value="TreeGrafter"/>
</dbReference>
<comment type="function">
    <text evidence="3">Required for maturation of 30S ribosomal subunits.</text>
</comment>
<gene>
    <name evidence="3 5" type="primary">rimP</name>
    <name evidence="6" type="ORF">DWW57_11090</name>
    <name evidence="5" type="ORF">L0P03_17060</name>
</gene>
<comment type="caution">
    <text evidence="6">The sequence shown here is derived from an EMBL/GenBank/DDBJ whole genome shotgun (WGS) entry which is preliminary data.</text>
</comment>
<comment type="similarity">
    <text evidence="3">Belongs to the RimP family.</text>
</comment>
<dbReference type="Gene3D" id="3.30.300.70">
    <property type="entry name" value="RimP-like superfamily, N-terminal"/>
    <property type="match status" value="1"/>
</dbReference>
<dbReference type="AlphaFoldDB" id="A0A412TQ61"/>
<dbReference type="Proteomes" id="UP000284243">
    <property type="component" value="Unassembled WGS sequence"/>
</dbReference>
<evidence type="ECO:0000256" key="3">
    <source>
        <dbReference type="HAMAP-Rule" id="MF_01077"/>
    </source>
</evidence>
<evidence type="ECO:0000259" key="4">
    <source>
        <dbReference type="Pfam" id="PF02576"/>
    </source>
</evidence>
<protein>
    <recommendedName>
        <fullName evidence="3">Ribosome maturation factor RimP</fullName>
    </recommendedName>
</protein>
<dbReference type="InterPro" id="IPR035956">
    <property type="entry name" value="RimP_N_sf"/>
</dbReference>
<dbReference type="InterPro" id="IPR028989">
    <property type="entry name" value="RimP_N"/>
</dbReference>
<keyword evidence="2 3" id="KW-0690">Ribosome biogenesis</keyword>
<dbReference type="NCBIfam" id="NF002531">
    <property type="entry name" value="PRK02001.1"/>
    <property type="match status" value="1"/>
</dbReference>
<sequence length="153" mass="17715">MKTEEIKHLIEPILTEHHLFLVELKISKDNVIEVFVDALEGVNIQTCIAVSREIESSLNRDEEDFELTVSSAGIGYPFKVEQQYQKNLGKSVEIKLNDHTKLNGILLRFTPEEIVIEQEEKKIIEGSKRKQLVKTERTIVRKDIKEIKDVVKF</sequence>
<dbReference type="HAMAP" id="MF_01077">
    <property type="entry name" value="RimP"/>
    <property type="match status" value="1"/>
</dbReference>
<dbReference type="PANTHER" id="PTHR33867:SF1">
    <property type="entry name" value="RIBOSOME MATURATION FACTOR RIMP"/>
    <property type="match status" value="1"/>
</dbReference>
<evidence type="ECO:0000256" key="2">
    <source>
        <dbReference type="ARBA" id="ARBA00022517"/>
    </source>
</evidence>
<evidence type="ECO:0000256" key="1">
    <source>
        <dbReference type="ARBA" id="ARBA00022490"/>
    </source>
</evidence>
<reference evidence="6 7" key="1">
    <citation type="submission" date="2018-08" db="EMBL/GenBank/DDBJ databases">
        <title>A genome reference for cultivated species of the human gut microbiota.</title>
        <authorList>
            <person name="Zou Y."/>
            <person name="Xue W."/>
            <person name="Luo G."/>
        </authorList>
    </citation>
    <scope>NUCLEOTIDE SEQUENCE [LARGE SCALE GENOMIC DNA]</scope>
    <source>
        <strain evidence="6 7">AF16-14</strain>
    </source>
</reference>
<evidence type="ECO:0000313" key="7">
    <source>
        <dbReference type="Proteomes" id="UP000284243"/>
    </source>
</evidence>
<keyword evidence="1 3" id="KW-0963">Cytoplasm</keyword>
<dbReference type="RefSeq" id="WP_022160553.1">
    <property type="nucleotide sequence ID" value="NZ_CABJFF010000018.1"/>
</dbReference>
<dbReference type="SUPFAM" id="SSF75420">
    <property type="entry name" value="YhbC-like, N-terminal domain"/>
    <property type="match status" value="1"/>
</dbReference>
<comment type="subcellular location">
    <subcellularLocation>
        <location evidence="3">Cytoplasm</location>
    </subcellularLocation>
</comment>
<evidence type="ECO:0000313" key="5">
    <source>
        <dbReference type="EMBL" id="MCG4961542.1"/>
    </source>
</evidence>
<accession>A0A412TQ61</accession>
<dbReference type="Pfam" id="PF02576">
    <property type="entry name" value="RimP_N"/>
    <property type="match status" value="1"/>
</dbReference>
<dbReference type="Proteomes" id="UP001199750">
    <property type="component" value="Unassembled WGS sequence"/>
</dbReference>
<dbReference type="GO" id="GO:0006412">
    <property type="term" value="P:translation"/>
    <property type="evidence" value="ECO:0007669"/>
    <property type="project" value="TreeGrafter"/>
</dbReference>
<feature type="domain" description="Ribosome maturation factor RimP N-terminal" evidence="4">
    <location>
        <begin position="9"/>
        <end position="74"/>
    </location>
</feature>
<dbReference type="InterPro" id="IPR003728">
    <property type="entry name" value="Ribosome_maturation_RimP"/>
</dbReference>
<dbReference type="EMBL" id="JAKNDN010000038">
    <property type="protein sequence ID" value="MCG4961542.1"/>
    <property type="molecule type" value="Genomic_DNA"/>
</dbReference>
<dbReference type="PANTHER" id="PTHR33867">
    <property type="entry name" value="RIBOSOME MATURATION FACTOR RIMP"/>
    <property type="match status" value="1"/>
</dbReference>
<organism evidence="6 7">
    <name type="scientific">Odoribacter splanchnicus</name>
    <dbReference type="NCBI Taxonomy" id="28118"/>
    <lineage>
        <taxon>Bacteria</taxon>
        <taxon>Pseudomonadati</taxon>
        <taxon>Bacteroidota</taxon>
        <taxon>Bacteroidia</taxon>
        <taxon>Bacteroidales</taxon>
        <taxon>Odoribacteraceae</taxon>
        <taxon>Odoribacter</taxon>
    </lineage>
</organism>
<reference evidence="5" key="2">
    <citation type="submission" date="2022-01" db="EMBL/GenBank/DDBJ databases">
        <title>Collection of gut derived symbiotic bacterial strains cultured from healthy donors.</title>
        <authorList>
            <person name="Lin H."/>
            <person name="Kohout C."/>
            <person name="Waligurski E."/>
            <person name="Pamer E.G."/>
        </authorList>
    </citation>
    <scope>NUCLEOTIDE SEQUENCE</scope>
    <source>
        <strain evidence="5">DFI.1.149</strain>
    </source>
</reference>
<proteinExistence type="inferred from homology"/>